<dbReference type="Proteomes" id="UP000318380">
    <property type="component" value="Unassembled WGS sequence"/>
</dbReference>
<dbReference type="OrthoDB" id="65624at2"/>
<dbReference type="InterPro" id="IPR029063">
    <property type="entry name" value="SAM-dependent_MTases_sf"/>
</dbReference>
<dbReference type="CDD" id="cd02440">
    <property type="entry name" value="AdoMet_MTases"/>
    <property type="match status" value="1"/>
</dbReference>
<reference evidence="5 6" key="1">
    <citation type="submission" date="2019-06" db="EMBL/GenBank/DDBJ databases">
        <title>Sequencing the genomes of 1000 actinobacteria strains.</title>
        <authorList>
            <person name="Klenk H.-P."/>
        </authorList>
    </citation>
    <scope>NUCLEOTIDE SEQUENCE [LARGE SCALE GENOMIC DNA]</scope>
    <source>
        <strain evidence="5 6">DSM 24683</strain>
    </source>
</reference>
<evidence type="ECO:0000256" key="3">
    <source>
        <dbReference type="ARBA" id="ARBA00022679"/>
    </source>
</evidence>
<dbReference type="PANTHER" id="PTHR44942">
    <property type="entry name" value="METHYLTRANSF_11 DOMAIN-CONTAINING PROTEIN"/>
    <property type="match status" value="1"/>
</dbReference>
<proteinExistence type="inferred from homology"/>
<dbReference type="RefSeq" id="WP_145813785.1">
    <property type="nucleotide sequence ID" value="NZ_VIVK01000002.1"/>
</dbReference>
<keyword evidence="6" id="KW-1185">Reference proteome</keyword>
<comment type="caution">
    <text evidence="5">The sequence shown here is derived from an EMBL/GenBank/DDBJ whole genome shotgun (WGS) entry which is preliminary data.</text>
</comment>
<evidence type="ECO:0000256" key="2">
    <source>
        <dbReference type="ARBA" id="ARBA00022603"/>
    </source>
</evidence>
<gene>
    <name evidence="5" type="ORF">FB561_6474</name>
</gene>
<keyword evidence="3 5" id="KW-0808">Transferase</keyword>
<sequence length="220" mass="24194">MPRALDRTLAAVGRYNDAHPWSHNDGYARLILHHARRVRATGGTDALDVGCGTGNLVRRLASVFPSVTGIEPDGPTAEHARRNTADLANVRILAQPFDDLDENSYDLITFVAVLHHLPLEATLAEARDLLRPGGRLVVVGISQESPGDLPWSIASLVLNPIIGTIMHPRRSTKTPTQMTAPTAMATETFEEITQTAERVLPGAHLRRALFWRYTLTWTAR</sequence>
<accession>A0A561B8F0</accession>
<dbReference type="PANTHER" id="PTHR44942:SF4">
    <property type="entry name" value="METHYLTRANSFERASE TYPE 11 DOMAIN-CONTAINING PROTEIN"/>
    <property type="match status" value="1"/>
</dbReference>
<feature type="domain" description="Methyltransferase type 11" evidence="4">
    <location>
        <begin position="47"/>
        <end position="138"/>
    </location>
</feature>
<keyword evidence="2 5" id="KW-0489">Methyltransferase</keyword>
<dbReference type="AlphaFoldDB" id="A0A561B8F0"/>
<comment type="similarity">
    <text evidence="1">Belongs to the methyltransferase superfamily.</text>
</comment>
<evidence type="ECO:0000313" key="5">
    <source>
        <dbReference type="EMBL" id="TWD75038.1"/>
    </source>
</evidence>
<dbReference type="InterPro" id="IPR051052">
    <property type="entry name" value="Diverse_substrate_MTase"/>
</dbReference>
<name>A0A561B8F0_9ACTN</name>
<evidence type="ECO:0000259" key="4">
    <source>
        <dbReference type="Pfam" id="PF08241"/>
    </source>
</evidence>
<organism evidence="5 6">
    <name type="scientific">Kribbella amoyensis</name>
    <dbReference type="NCBI Taxonomy" id="996641"/>
    <lineage>
        <taxon>Bacteria</taxon>
        <taxon>Bacillati</taxon>
        <taxon>Actinomycetota</taxon>
        <taxon>Actinomycetes</taxon>
        <taxon>Propionibacteriales</taxon>
        <taxon>Kribbellaceae</taxon>
        <taxon>Kribbella</taxon>
    </lineage>
</organism>
<evidence type="ECO:0000256" key="1">
    <source>
        <dbReference type="ARBA" id="ARBA00008361"/>
    </source>
</evidence>
<dbReference type="EMBL" id="VIVK01000002">
    <property type="protein sequence ID" value="TWD75038.1"/>
    <property type="molecule type" value="Genomic_DNA"/>
</dbReference>
<dbReference type="Gene3D" id="3.40.50.150">
    <property type="entry name" value="Vaccinia Virus protein VP39"/>
    <property type="match status" value="1"/>
</dbReference>
<dbReference type="InterPro" id="IPR013216">
    <property type="entry name" value="Methyltransf_11"/>
</dbReference>
<dbReference type="GO" id="GO:0032259">
    <property type="term" value="P:methylation"/>
    <property type="evidence" value="ECO:0007669"/>
    <property type="project" value="UniProtKB-KW"/>
</dbReference>
<evidence type="ECO:0000313" key="6">
    <source>
        <dbReference type="Proteomes" id="UP000318380"/>
    </source>
</evidence>
<protein>
    <submittedName>
        <fullName evidence="5">Methyltransferase family protein</fullName>
    </submittedName>
</protein>
<dbReference type="Pfam" id="PF08241">
    <property type="entry name" value="Methyltransf_11"/>
    <property type="match status" value="1"/>
</dbReference>
<dbReference type="GO" id="GO:0008757">
    <property type="term" value="F:S-adenosylmethionine-dependent methyltransferase activity"/>
    <property type="evidence" value="ECO:0007669"/>
    <property type="project" value="InterPro"/>
</dbReference>
<dbReference type="SUPFAM" id="SSF53335">
    <property type="entry name" value="S-adenosyl-L-methionine-dependent methyltransferases"/>
    <property type="match status" value="1"/>
</dbReference>